<feature type="region of interest" description="Disordered" evidence="1">
    <location>
        <begin position="138"/>
        <end position="175"/>
    </location>
</feature>
<accession>A0AAU8K1G2</accession>
<feature type="compositionally biased region" description="Low complexity" evidence="1">
    <location>
        <begin position="40"/>
        <end position="50"/>
    </location>
</feature>
<evidence type="ECO:0000256" key="2">
    <source>
        <dbReference type="SAM" id="Phobius"/>
    </source>
</evidence>
<name>A0AAU8K1G2_9ACTN</name>
<dbReference type="InterPro" id="IPR018929">
    <property type="entry name" value="DUF2510"/>
</dbReference>
<feature type="domain" description="DUF2510" evidence="3">
    <location>
        <begin position="7"/>
        <end position="42"/>
    </location>
</feature>
<feature type="compositionally biased region" description="Gly residues" evidence="1">
    <location>
        <begin position="145"/>
        <end position="158"/>
    </location>
</feature>
<evidence type="ECO:0000313" key="4">
    <source>
        <dbReference type="EMBL" id="XCM82519.1"/>
    </source>
</evidence>
<keyword evidence="2" id="KW-0812">Transmembrane</keyword>
<evidence type="ECO:0000259" key="3">
    <source>
        <dbReference type="Pfam" id="PF10708"/>
    </source>
</evidence>
<dbReference type="Pfam" id="PF10708">
    <property type="entry name" value="DUF2510"/>
    <property type="match status" value="1"/>
</dbReference>
<dbReference type="EMBL" id="CP159872">
    <property type="protein sequence ID" value="XCM82519.1"/>
    <property type="molecule type" value="Genomic_DNA"/>
</dbReference>
<feature type="transmembrane region" description="Helical" evidence="2">
    <location>
        <begin position="106"/>
        <end position="129"/>
    </location>
</feature>
<dbReference type="KEGG" id="kcm:ABWK59_28200"/>
<keyword evidence="2" id="KW-0472">Membrane</keyword>
<reference evidence="4" key="1">
    <citation type="submission" date="2024-06" db="EMBL/GenBank/DDBJ databases">
        <title>The genome sequences of Kitasatospora sp. strain HUAS MG31.</title>
        <authorList>
            <person name="Mo P."/>
        </authorList>
    </citation>
    <scope>NUCLEOTIDE SEQUENCE</scope>
    <source>
        <strain evidence="4">HUAS MG31</strain>
    </source>
</reference>
<feature type="region of interest" description="Disordered" evidence="1">
    <location>
        <begin position="1"/>
        <end position="79"/>
    </location>
</feature>
<protein>
    <submittedName>
        <fullName evidence="4">DUF2510 domain-containing protein</fullName>
    </submittedName>
</protein>
<keyword evidence="2" id="KW-1133">Transmembrane helix</keyword>
<organism evidence="4">
    <name type="scientific">Kitasatospora camelliae</name>
    <dbReference type="NCBI Taxonomy" id="3156397"/>
    <lineage>
        <taxon>Bacteria</taxon>
        <taxon>Bacillati</taxon>
        <taxon>Actinomycetota</taxon>
        <taxon>Actinomycetes</taxon>
        <taxon>Kitasatosporales</taxon>
        <taxon>Streptomycetaceae</taxon>
        <taxon>Kitasatospora</taxon>
    </lineage>
</organism>
<feature type="compositionally biased region" description="Basic and acidic residues" evidence="1">
    <location>
        <begin position="12"/>
        <end position="27"/>
    </location>
</feature>
<proteinExistence type="predicted"/>
<evidence type="ECO:0000256" key="1">
    <source>
        <dbReference type="SAM" id="MobiDB-lite"/>
    </source>
</evidence>
<dbReference type="RefSeq" id="WP_354643451.1">
    <property type="nucleotide sequence ID" value="NZ_CP159872.1"/>
</dbReference>
<feature type="compositionally biased region" description="Low complexity" evidence="1">
    <location>
        <begin position="166"/>
        <end position="175"/>
    </location>
</feature>
<gene>
    <name evidence="4" type="ORF">ABWK59_28200</name>
</gene>
<sequence length="341" mass="34950">MSEQIPAGWYPDPKDTESDPRPERWWDGKGWTATTRPVPAAGGAASAADGARAEDGTPAGPGGEPTVLEGRVVDDGPTVRYPEFPLAAEPAEPAGPAKPRRRPSRVVVTAVVAALAGGAVGAGITYLAMDHRDERPVRAGVPGHRFGGGSDDGFGRDGQGMPNPPGRRGQGAPAPDGVAVDAVNRISVKIPGGWEGGTTREGFAALTIGSYPCADGQGECSLGGAVTGRINGTDAKQAALADIATAAKESYGDIASHEELKSEAVKVAGRDGYLVRWKVDAPKGNDGYVETVVFPTAGGKQLVSVHLGFDIDPKAPDQAQMDAVVGGIADYRGAAEDPTRT</sequence>
<dbReference type="AlphaFoldDB" id="A0AAU8K1G2"/>